<comment type="caution">
    <text evidence="3">The sequence shown here is derived from an EMBL/GenBank/DDBJ whole genome shotgun (WGS) entry which is preliminary data.</text>
</comment>
<reference evidence="3" key="1">
    <citation type="journal article" date="2015" name="Nature">
        <title>Complex archaea that bridge the gap between prokaryotes and eukaryotes.</title>
        <authorList>
            <person name="Spang A."/>
            <person name="Saw J.H."/>
            <person name="Jorgensen S.L."/>
            <person name="Zaremba-Niedzwiedzka K."/>
            <person name="Martijn J."/>
            <person name="Lind A.E."/>
            <person name="van Eijk R."/>
            <person name="Schleper C."/>
            <person name="Guy L."/>
            <person name="Ettema T.J."/>
        </authorList>
    </citation>
    <scope>NUCLEOTIDE SEQUENCE</scope>
</reference>
<feature type="non-terminal residue" evidence="3">
    <location>
        <position position="1"/>
    </location>
</feature>
<evidence type="ECO:0000313" key="3">
    <source>
        <dbReference type="EMBL" id="KKK92259.1"/>
    </source>
</evidence>
<keyword evidence="2" id="KW-1133">Transmembrane helix</keyword>
<proteinExistence type="predicted"/>
<dbReference type="AlphaFoldDB" id="A0A0F9BNU3"/>
<accession>A0A0F9BNU3</accession>
<feature type="coiled-coil region" evidence="1">
    <location>
        <begin position="17"/>
        <end position="75"/>
    </location>
</feature>
<gene>
    <name evidence="3" type="ORF">LCGC14_2704730</name>
</gene>
<evidence type="ECO:0000256" key="2">
    <source>
        <dbReference type="SAM" id="Phobius"/>
    </source>
</evidence>
<organism evidence="3">
    <name type="scientific">marine sediment metagenome</name>
    <dbReference type="NCBI Taxonomy" id="412755"/>
    <lineage>
        <taxon>unclassified sequences</taxon>
        <taxon>metagenomes</taxon>
        <taxon>ecological metagenomes</taxon>
    </lineage>
</organism>
<protein>
    <submittedName>
        <fullName evidence="3">Uncharacterized protein</fullName>
    </submittedName>
</protein>
<dbReference type="EMBL" id="LAZR01048291">
    <property type="protein sequence ID" value="KKK92259.1"/>
    <property type="molecule type" value="Genomic_DNA"/>
</dbReference>
<keyword evidence="2" id="KW-0472">Membrane</keyword>
<sequence length="129" mass="14763">EREIAMKEQYGGYLDRAEKAEAELDELDRCAERIAELEESHEAVVIANDAGTELLSRAKERIAELEKEKIRMTLEEKTIIESIKNEDLQALAGMVGMQGELLRKVLREIWVLLMIAYVFGTVALILEKW</sequence>
<keyword evidence="1" id="KW-0175">Coiled coil</keyword>
<keyword evidence="2" id="KW-0812">Transmembrane</keyword>
<name>A0A0F9BNU3_9ZZZZ</name>
<feature type="transmembrane region" description="Helical" evidence="2">
    <location>
        <begin position="109"/>
        <end position="126"/>
    </location>
</feature>
<evidence type="ECO:0000256" key="1">
    <source>
        <dbReference type="SAM" id="Coils"/>
    </source>
</evidence>